<keyword evidence="2" id="KW-0285">Flavoprotein</keyword>
<protein>
    <recommendedName>
        <fullName evidence="6">FAD-binding domain-containing protein</fullName>
    </recommendedName>
</protein>
<reference evidence="7 8" key="1">
    <citation type="submission" date="2023-08" db="EMBL/GenBank/DDBJ databases">
        <title>Black Yeasts Isolated from many extreme environments.</title>
        <authorList>
            <person name="Coleine C."/>
            <person name="Stajich J.E."/>
            <person name="Selbmann L."/>
        </authorList>
    </citation>
    <scope>NUCLEOTIDE SEQUENCE [LARGE SCALE GENOMIC DNA]</scope>
    <source>
        <strain evidence="7 8">CCFEE 6328</strain>
    </source>
</reference>
<comment type="caution">
    <text evidence="7">The sequence shown here is derived from an EMBL/GenBank/DDBJ whole genome shotgun (WGS) entry which is preliminary data.</text>
</comment>
<keyword evidence="3" id="KW-0274">FAD</keyword>
<evidence type="ECO:0000313" key="8">
    <source>
        <dbReference type="Proteomes" id="UP001345691"/>
    </source>
</evidence>
<dbReference type="InterPro" id="IPR050493">
    <property type="entry name" value="FAD-dep_Monooxygenase_BioMet"/>
</dbReference>
<feature type="domain" description="FAD-binding" evidence="6">
    <location>
        <begin position="37"/>
        <end position="399"/>
    </location>
</feature>
<dbReference type="Pfam" id="PF01494">
    <property type="entry name" value="FAD_binding_3"/>
    <property type="match status" value="1"/>
</dbReference>
<dbReference type="Gene3D" id="3.50.50.60">
    <property type="entry name" value="FAD/NAD(P)-binding domain"/>
    <property type="match status" value="1"/>
</dbReference>
<organism evidence="7 8">
    <name type="scientific">Exophiala sideris</name>
    <dbReference type="NCBI Taxonomy" id="1016849"/>
    <lineage>
        <taxon>Eukaryota</taxon>
        <taxon>Fungi</taxon>
        <taxon>Dikarya</taxon>
        <taxon>Ascomycota</taxon>
        <taxon>Pezizomycotina</taxon>
        <taxon>Eurotiomycetes</taxon>
        <taxon>Chaetothyriomycetidae</taxon>
        <taxon>Chaetothyriales</taxon>
        <taxon>Herpotrichiellaceae</taxon>
        <taxon>Exophiala</taxon>
    </lineage>
</organism>
<keyword evidence="8" id="KW-1185">Reference proteome</keyword>
<dbReference type="PANTHER" id="PTHR13789:SF261">
    <property type="entry name" value="HYDROXYLASE, PUTATIVE (AFU_ORTHOLOGUE AFUA_7G00590)-RELATED"/>
    <property type="match status" value="1"/>
</dbReference>
<dbReference type="PRINTS" id="PR00420">
    <property type="entry name" value="RNGMNOXGNASE"/>
</dbReference>
<evidence type="ECO:0000256" key="1">
    <source>
        <dbReference type="ARBA" id="ARBA00007992"/>
    </source>
</evidence>
<evidence type="ECO:0000256" key="3">
    <source>
        <dbReference type="ARBA" id="ARBA00022827"/>
    </source>
</evidence>
<evidence type="ECO:0000259" key="6">
    <source>
        <dbReference type="Pfam" id="PF01494"/>
    </source>
</evidence>
<proteinExistence type="inferred from homology"/>
<name>A0ABR0JA36_9EURO</name>
<evidence type="ECO:0000256" key="2">
    <source>
        <dbReference type="ARBA" id="ARBA00022630"/>
    </source>
</evidence>
<evidence type="ECO:0000256" key="5">
    <source>
        <dbReference type="ARBA" id="ARBA00023033"/>
    </source>
</evidence>
<sequence length="441" mass="49435">MAMRWRRLGPNRADQASRYGSRTTLHIRPRVYIRGRDIAVIGGGIGGPACAIGLAQNGHNVTLYERASSLESVGFAFRITPDSDLCLKYLGIDTMDGGAVVANTSRMMDYKGNVIFENKENTDSEKAKKGSSVFAYRPHLQQQLLDRAKECGVRLETGVKVLDVDVDEGSISLENGSKATADLIVAADGVHSLVRPHIVDSKKYFPKVSTGHGCLRFTIPKKPVLEDPRASQIVSDDFRMVSMRGNDRAIIVYPVDYDTQFNFTCTHPEKLSRAATEGGDLAEAVAYNHKISPEMVLEMYKEFDQRAIRFLELADPHGFRVWKLVDMDEIPRWSAKRTVLLGDACHPVLPFGFSGASMAIEDATTLAALLPKDVGVEQVRERLDLYEQIRRPRVERVRESSREIARGREEKQFITEYRAFLTEHDTVECARRAVDEHFGKE</sequence>
<gene>
    <name evidence="7" type="ORF">LTR69_006140</name>
</gene>
<evidence type="ECO:0000313" key="7">
    <source>
        <dbReference type="EMBL" id="KAK5059551.1"/>
    </source>
</evidence>
<dbReference type="SUPFAM" id="SSF54373">
    <property type="entry name" value="FAD-linked reductases, C-terminal domain"/>
    <property type="match status" value="1"/>
</dbReference>
<dbReference type="SUPFAM" id="SSF51905">
    <property type="entry name" value="FAD/NAD(P)-binding domain"/>
    <property type="match status" value="1"/>
</dbReference>
<dbReference type="InterPro" id="IPR036188">
    <property type="entry name" value="FAD/NAD-bd_sf"/>
</dbReference>
<keyword evidence="4" id="KW-0560">Oxidoreductase</keyword>
<dbReference type="Proteomes" id="UP001345691">
    <property type="component" value="Unassembled WGS sequence"/>
</dbReference>
<keyword evidence="5" id="KW-0503">Monooxygenase</keyword>
<dbReference type="EMBL" id="JAVRRF010000012">
    <property type="protein sequence ID" value="KAK5059551.1"/>
    <property type="molecule type" value="Genomic_DNA"/>
</dbReference>
<dbReference type="PANTHER" id="PTHR13789">
    <property type="entry name" value="MONOOXYGENASE"/>
    <property type="match status" value="1"/>
</dbReference>
<evidence type="ECO:0000256" key="4">
    <source>
        <dbReference type="ARBA" id="ARBA00023002"/>
    </source>
</evidence>
<comment type="similarity">
    <text evidence="1">Belongs to the paxM FAD-dependent monooxygenase family.</text>
</comment>
<dbReference type="InterPro" id="IPR002938">
    <property type="entry name" value="FAD-bd"/>
</dbReference>
<accession>A0ABR0JA36</accession>